<keyword evidence="2" id="KW-1185">Reference proteome</keyword>
<dbReference type="Pfam" id="PF06067">
    <property type="entry name" value="DUF932"/>
    <property type="match status" value="1"/>
</dbReference>
<evidence type="ECO:0000313" key="2">
    <source>
        <dbReference type="Proteomes" id="UP000423609"/>
    </source>
</evidence>
<dbReference type="RefSeq" id="YP_009853802.1">
    <property type="nucleotide sequence ID" value="NC_048824.1"/>
</dbReference>
<dbReference type="Proteomes" id="UP000423609">
    <property type="component" value="Segment"/>
</dbReference>
<reference evidence="1 2" key="1">
    <citation type="submission" date="2019-10" db="EMBL/GenBank/DDBJ databases">
        <authorList>
            <person name="Garlena R.A."/>
            <person name="Russell D.A."/>
            <person name="Pope W.H."/>
            <person name="Jacobs-Sera D."/>
            <person name="Hatfull G.F."/>
        </authorList>
    </citation>
    <scope>NUCLEOTIDE SEQUENCE [LARGE SCALE GENOMIC DNA]</scope>
</reference>
<gene>
    <name evidence="1" type="primary">50</name>
    <name evidence="1" type="ORF">PBI_INDLULAMITHI_50</name>
</gene>
<proteinExistence type="predicted"/>
<evidence type="ECO:0008006" key="3">
    <source>
        <dbReference type="Google" id="ProtNLM"/>
    </source>
</evidence>
<dbReference type="InterPro" id="IPR017686">
    <property type="entry name" value="Phg/plasmid-like_prot"/>
</dbReference>
<organism evidence="1 2">
    <name type="scientific">Mycobacterium phage Indlulamithi</name>
    <dbReference type="NCBI Taxonomy" id="2656582"/>
    <lineage>
        <taxon>Viruses</taxon>
        <taxon>Duplodnaviria</taxon>
        <taxon>Heunggongvirae</taxon>
        <taxon>Uroviricota</taxon>
        <taxon>Caudoviricetes</taxon>
        <taxon>Indlulamithivirus</taxon>
        <taxon>Indlulamithivirus indlulamithi</taxon>
    </lineage>
</organism>
<dbReference type="GeneID" id="55624488"/>
<dbReference type="InterPro" id="IPR026325">
    <property type="entry name" value="DUF932"/>
</dbReference>
<dbReference type="NCBIfam" id="TIGR03299">
    <property type="entry name" value="LGT_TIGR03299"/>
    <property type="match status" value="1"/>
</dbReference>
<protein>
    <recommendedName>
        <fullName evidence="3">DUF932 domain-containing protein</fullName>
    </recommendedName>
</protein>
<dbReference type="KEGG" id="vg:55624488"/>
<accession>A0A649VCL0</accession>
<name>A0A649VCL0_9CAUD</name>
<sequence length="395" mass="44019">MSQETMEWLNKYILVGNCKARPNAWHNRPEFREANGLEENHFQDPIPYRVVVDRLFNWKAISAPKANLIPVPKRDANWFDADGNPFKIVMSSEYDYKKREIIGGEQGIVKSDTLEHIATHSGKYKIHDYEQWLLQLQSNVIGDTLSILGAGLLRNGAQAYVQVALPETVQDNNSGMEFVPYIMGSTSLDGSIPSTYSAGSLLVVCDNTRDGAIAQANQSGRIYKAKHTSKSLDTDSIKDVQQALGIVHQTAESMKHEFAELAAIDMNRRQTLKVLDIIQPIPKEKDGATKRQVVIAENKREGLLHAIFRDPTGGAEWKNTALGLSNGVSTYFTWNTSVKGNRLERNAEKAIKAGVERRKALELGAIESGATFRDVDRQTMMAIAHVMNRPELVGK</sequence>
<dbReference type="EMBL" id="MN585993">
    <property type="protein sequence ID" value="QGJ90090.1"/>
    <property type="molecule type" value="Genomic_DNA"/>
</dbReference>
<evidence type="ECO:0000313" key="1">
    <source>
        <dbReference type="EMBL" id="QGJ90090.1"/>
    </source>
</evidence>